<feature type="compositionally biased region" description="Low complexity" evidence="1">
    <location>
        <begin position="88"/>
        <end position="98"/>
    </location>
</feature>
<evidence type="ECO:0000313" key="3">
    <source>
        <dbReference type="Proteomes" id="UP001151760"/>
    </source>
</evidence>
<dbReference type="InterPro" id="IPR036875">
    <property type="entry name" value="Znf_CCHC_sf"/>
</dbReference>
<reference evidence="2" key="2">
    <citation type="submission" date="2022-01" db="EMBL/GenBank/DDBJ databases">
        <authorList>
            <person name="Yamashiro T."/>
            <person name="Shiraishi A."/>
            <person name="Satake H."/>
            <person name="Nakayama K."/>
        </authorList>
    </citation>
    <scope>NUCLEOTIDE SEQUENCE</scope>
</reference>
<feature type="compositionally biased region" description="Polar residues" evidence="1">
    <location>
        <begin position="1"/>
        <end position="24"/>
    </location>
</feature>
<sequence length="277" mass="30603">MNHQTSSVPKIAYQSPQVTTQPMTESPLVDSGLAVLVFSPRDDPIACLNKAMAFLILVASSRFPSTNNQLRTSLNLRNHETIQDGRVTVQQVQGRQGQSYSDTGYKSNATSSGGNNASRQARVVKCYNYQGEGHMARQCTQPMRPRNAAWYRDKAMLAEAQEAGQILDEEHLVFLADLGVLNGQVVQSIIPNNVAFQTEDLNTYDSDCDDISNAKAVLMANISNYGSDVISEVPHFETYLDDMENQSVHAMQDFKQTPVVDVTDNEITSDSNIILYS</sequence>
<organism evidence="2 3">
    <name type="scientific">Tanacetum coccineum</name>
    <dbReference type="NCBI Taxonomy" id="301880"/>
    <lineage>
        <taxon>Eukaryota</taxon>
        <taxon>Viridiplantae</taxon>
        <taxon>Streptophyta</taxon>
        <taxon>Embryophyta</taxon>
        <taxon>Tracheophyta</taxon>
        <taxon>Spermatophyta</taxon>
        <taxon>Magnoliopsida</taxon>
        <taxon>eudicotyledons</taxon>
        <taxon>Gunneridae</taxon>
        <taxon>Pentapetalae</taxon>
        <taxon>asterids</taxon>
        <taxon>campanulids</taxon>
        <taxon>Asterales</taxon>
        <taxon>Asteraceae</taxon>
        <taxon>Asteroideae</taxon>
        <taxon>Anthemideae</taxon>
        <taxon>Anthemidinae</taxon>
        <taxon>Tanacetum</taxon>
    </lineage>
</organism>
<gene>
    <name evidence="2" type="ORF">Tco_0653171</name>
</gene>
<protein>
    <submittedName>
        <fullName evidence="2">Integrase, catalytic region, zinc finger, CCHC-type containing protein</fullName>
    </submittedName>
</protein>
<evidence type="ECO:0000313" key="2">
    <source>
        <dbReference type="EMBL" id="GJS58387.1"/>
    </source>
</evidence>
<dbReference type="EMBL" id="BQNB010009075">
    <property type="protein sequence ID" value="GJS58387.1"/>
    <property type="molecule type" value="Genomic_DNA"/>
</dbReference>
<comment type="caution">
    <text evidence="2">The sequence shown here is derived from an EMBL/GenBank/DDBJ whole genome shotgun (WGS) entry which is preliminary data.</text>
</comment>
<reference evidence="2" key="1">
    <citation type="journal article" date="2022" name="Int. J. Mol. Sci.">
        <title>Draft Genome of Tanacetum Coccineum: Genomic Comparison of Closely Related Tanacetum-Family Plants.</title>
        <authorList>
            <person name="Yamashiro T."/>
            <person name="Shiraishi A."/>
            <person name="Nakayama K."/>
            <person name="Satake H."/>
        </authorList>
    </citation>
    <scope>NUCLEOTIDE SEQUENCE</scope>
</reference>
<dbReference type="Proteomes" id="UP001151760">
    <property type="component" value="Unassembled WGS sequence"/>
</dbReference>
<feature type="region of interest" description="Disordered" evidence="1">
    <location>
        <begin position="88"/>
        <end position="117"/>
    </location>
</feature>
<proteinExistence type="predicted"/>
<evidence type="ECO:0000256" key="1">
    <source>
        <dbReference type="SAM" id="MobiDB-lite"/>
    </source>
</evidence>
<feature type="compositionally biased region" description="Low complexity" evidence="1">
    <location>
        <begin position="107"/>
        <end position="117"/>
    </location>
</feature>
<dbReference type="SUPFAM" id="SSF57756">
    <property type="entry name" value="Retrovirus zinc finger-like domains"/>
    <property type="match status" value="1"/>
</dbReference>
<keyword evidence="3" id="KW-1185">Reference proteome</keyword>
<dbReference type="Gene3D" id="4.10.60.10">
    <property type="entry name" value="Zinc finger, CCHC-type"/>
    <property type="match status" value="1"/>
</dbReference>
<name>A0ABQ4WZT6_9ASTR</name>
<feature type="region of interest" description="Disordered" evidence="1">
    <location>
        <begin position="1"/>
        <end position="25"/>
    </location>
</feature>
<accession>A0ABQ4WZT6</accession>